<dbReference type="EMBL" id="CAFBNE010000165">
    <property type="protein sequence ID" value="CAB4969030.1"/>
    <property type="molecule type" value="Genomic_DNA"/>
</dbReference>
<evidence type="ECO:0000256" key="3">
    <source>
        <dbReference type="ARBA" id="ARBA00023239"/>
    </source>
</evidence>
<dbReference type="GO" id="GO:0009063">
    <property type="term" value="P:amino acid catabolic process"/>
    <property type="evidence" value="ECO:0007669"/>
    <property type="project" value="InterPro"/>
</dbReference>
<proteinExistence type="inferred from homology"/>
<dbReference type="InterPro" id="IPR036849">
    <property type="entry name" value="Enolase-like_C_sf"/>
</dbReference>
<evidence type="ECO:0000256" key="1">
    <source>
        <dbReference type="ARBA" id="ARBA00022723"/>
    </source>
</evidence>
<dbReference type="AlphaFoldDB" id="A0A6J7LK58"/>
<dbReference type="SUPFAM" id="SSF51604">
    <property type="entry name" value="Enolase C-terminal domain-like"/>
    <property type="match status" value="1"/>
</dbReference>
<keyword evidence="2" id="KW-0460">Magnesium</keyword>
<dbReference type="SFLD" id="SFLDS00001">
    <property type="entry name" value="Enolase"/>
    <property type="match status" value="1"/>
</dbReference>
<dbReference type="SFLD" id="SFLDF00009">
    <property type="entry name" value="o-succinylbenzoate_synthase"/>
    <property type="match status" value="1"/>
</dbReference>
<dbReference type="PROSITE" id="PS00909">
    <property type="entry name" value="MR_MLE_2"/>
    <property type="match status" value="1"/>
</dbReference>
<sequence>MSDPALRRVLDAAVPFAVRLRRTFRGVDVREGLLIKGPSGWGEFAPFDDYGDRAAARWLDCALEAAFGTWPASRRSAVHVNAIVPAVSPGDAALLTRQAINDHGCSTIKVKVGGALADDEARVASVRDALDTSLGRGFGRIRIDANGAWDVATAKASLRRLAEYGLEYVEQPCREVDQIIEVRGSCPVPIAVDETLRTSDDAQALARQAELISRMADIAIVKPAPLGGIDACLRVVEALPIPVVVSSSLDTSVGLAVAINLAGILGLEIACGLGTGALFEEDLVSSPEPPVDGMLTVRRVAPDLAALLRARDQVSDDRAAWWRLRLAAAWHAGSGHRWGEIIEAST</sequence>
<organism evidence="5">
    <name type="scientific">freshwater metagenome</name>
    <dbReference type="NCBI Taxonomy" id="449393"/>
    <lineage>
        <taxon>unclassified sequences</taxon>
        <taxon>metagenomes</taxon>
        <taxon>ecological metagenomes</taxon>
    </lineage>
</organism>
<dbReference type="Pfam" id="PF18374">
    <property type="entry name" value="Enolase_like_N"/>
    <property type="match status" value="1"/>
</dbReference>
<dbReference type="InterPro" id="IPR018110">
    <property type="entry name" value="Mandel_Rmase/mucon_lact_enz_CS"/>
</dbReference>
<keyword evidence="1" id="KW-0479">Metal-binding</keyword>
<reference evidence="5" key="1">
    <citation type="submission" date="2020-05" db="EMBL/GenBank/DDBJ databases">
        <authorList>
            <person name="Chiriac C."/>
            <person name="Salcher M."/>
            <person name="Ghai R."/>
            <person name="Kavagutti S V."/>
        </authorList>
    </citation>
    <scope>NUCLEOTIDE SEQUENCE</scope>
</reference>
<dbReference type="InterPro" id="IPR029065">
    <property type="entry name" value="Enolase_C-like"/>
</dbReference>
<feature type="domain" description="Mandelate racemase/muconate lactonizing enzyme C-terminal" evidence="4">
    <location>
        <begin position="89"/>
        <end position="189"/>
    </location>
</feature>
<dbReference type="SFLD" id="SFLDG00180">
    <property type="entry name" value="muconate_cycloisomerase"/>
    <property type="match status" value="1"/>
</dbReference>
<keyword evidence="3" id="KW-0456">Lyase</keyword>
<dbReference type="InterPro" id="IPR013342">
    <property type="entry name" value="Mandelate_racemase_C"/>
</dbReference>
<evidence type="ECO:0000256" key="2">
    <source>
        <dbReference type="ARBA" id="ARBA00022842"/>
    </source>
</evidence>
<dbReference type="Gene3D" id="3.20.20.120">
    <property type="entry name" value="Enolase-like C-terminal domain"/>
    <property type="match status" value="1"/>
</dbReference>
<evidence type="ECO:0000313" key="5">
    <source>
        <dbReference type="EMBL" id="CAB4969030.1"/>
    </source>
</evidence>
<evidence type="ECO:0000259" key="4">
    <source>
        <dbReference type="SMART" id="SM00922"/>
    </source>
</evidence>
<dbReference type="InterPro" id="IPR010196">
    <property type="entry name" value="OSB_synthase_MenC1"/>
</dbReference>
<dbReference type="HAMAP" id="MF_00470">
    <property type="entry name" value="MenC_1"/>
    <property type="match status" value="1"/>
</dbReference>
<gene>
    <name evidence="5" type="ORF">UFOPK3772_03173</name>
</gene>
<dbReference type="SMART" id="SM00922">
    <property type="entry name" value="MR_MLE"/>
    <property type="match status" value="1"/>
</dbReference>
<dbReference type="GO" id="GO:0016836">
    <property type="term" value="F:hydro-lyase activity"/>
    <property type="evidence" value="ECO:0007669"/>
    <property type="project" value="InterPro"/>
</dbReference>
<dbReference type="Pfam" id="PF13378">
    <property type="entry name" value="MR_MLE_C"/>
    <property type="match status" value="1"/>
</dbReference>
<dbReference type="GO" id="GO:0009234">
    <property type="term" value="P:menaquinone biosynthetic process"/>
    <property type="evidence" value="ECO:0007669"/>
    <property type="project" value="InterPro"/>
</dbReference>
<dbReference type="GO" id="GO:0000287">
    <property type="term" value="F:magnesium ion binding"/>
    <property type="evidence" value="ECO:0007669"/>
    <property type="project" value="InterPro"/>
</dbReference>
<name>A0A6J7LK58_9ZZZZ</name>
<dbReference type="PANTHER" id="PTHR48073:SF2">
    <property type="entry name" value="O-SUCCINYLBENZOATE SYNTHASE"/>
    <property type="match status" value="1"/>
</dbReference>
<dbReference type="NCBIfam" id="NF002782">
    <property type="entry name" value="PRK02901.1"/>
    <property type="match status" value="1"/>
</dbReference>
<dbReference type="CDD" id="cd03320">
    <property type="entry name" value="OSBS"/>
    <property type="match status" value="1"/>
</dbReference>
<accession>A0A6J7LK58</accession>
<dbReference type="PANTHER" id="PTHR48073">
    <property type="entry name" value="O-SUCCINYLBENZOATE SYNTHASE-RELATED"/>
    <property type="match status" value="1"/>
</dbReference>
<protein>
    <submittedName>
        <fullName evidence="5">Unannotated protein</fullName>
    </submittedName>
</protein>